<proteinExistence type="predicted"/>
<accession>A0A0F9F4D1</accession>
<sequence>MDVIKTLNKQFKKYLKGFTEDEIERIELHYSFQRKTFQIGIKSAAQVMGVNTYDYLEEGPDPFAALNLIRFRNGLNVIKNK</sequence>
<organism evidence="1">
    <name type="scientific">marine sediment metagenome</name>
    <dbReference type="NCBI Taxonomy" id="412755"/>
    <lineage>
        <taxon>unclassified sequences</taxon>
        <taxon>metagenomes</taxon>
        <taxon>ecological metagenomes</taxon>
    </lineage>
</organism>
<dbReference type="AlphaFoldDB" id="A0A0F9F4D1"/>
<evidence type="ECO:0000313" key="1">
    <source>
        <dbReference type="EMBL" id="KKL45942.1"/>
    </source>
</evidence>
<dbReference type="EMBL" id="LAZR01034209">
    <property type="protein sequence ID" value="KKL45942.1"/>
    <property type="molecule type" value="Genomic_DNA"/>
</dbReference>
<name>A0A0F9F4D1_9ZZZZ</name>
<comment type="caution">
    <text evidence="1">The sequence shown here is derived from an EMBL/GenBank/DDBJ whole genome shotgun (WGS) entry which is preliminary data.</text>
</comment>
<gene>
    <name evidence="1" type="ORF">LCGC14_2350580</name>
</gene>
<reference evidence="1" key="1">
    <citation type="journal article" date="2015" name="Nature">
        <title>Complex archaea that bridge the gap between prokaryotes and eukaryotes.</title>
        <authorList>
            <person name="Spang A."/>
            <person name="Saw J.H."/>
            <person name="Jorgensen S.L."/>
            <person name="Zaremba-Niedzwiedzka K."/>
            <person name="Martijn J."/>
            <person name="Lind A.E."/>
            <person name="van Eijk R."/>
            <person name="Schleper C."/>
            <person name="Guy L."/>
            <person name="Ettema T.J."/>
        </authorList>
    </citation>
    <scope>NUCLEOTIDE SEQUENCE</scope>
</reference>
<protein>
    <submittedName>
        <fullName evidence="1">Uncharacterized protein</fullName>
    </submittedName>
</protein>